<evidence type="ECO:0000256" key="1">
    <source>
        <dbReference type="SAM" id="Coils"/>
    </source>
</evidence>
<dbReference type="InterPro" id="IPR038503">
    <property type="entry name" value="SpoIIIAH_sf"/>
</dbReference>
<feature type="region of interest" description="Disordered" evidence="2">
    <location>
        <begin position="41"/>
        <end position="74"/>
    </location>
</feature>
<name>A0ABY9JWW9_9BACI</name>
<feature type="compositionally biased region" description="Basic and acidic residues" evidence="2">
    <location>
        <begin position="45"/>
        <end position="68"/>
    </location>
</feature>
<accession>A0ABY9JWW9</accession>
<organism evidence="4 5">
    <name type="scientific">Bacillus carboniphilus</name>
    <dbReference type="NCBI Taxonomy" id="86663"/>
    <lineage>
        <taxon>Bacteria</taxon>
        <taxon>Bacillati</taxon>
        <taxon>Bacillota</taxon>
        <taxon>Bacilli</taxon>
        <taxon>Bacillales</taxon>
        <taxon>Bacillaceae</taxon>
        <taxon>Bacillus</taxon>
    </lineage>
</organism>
<evidence type="ECO:0000313" key="4">
    <source>
        <dbReference type="EMBL" id="WLR43887.1"/>
    </source>
</evidence>
<keyword evidence="5" id="KW-1185">Reference proteome</keyword>
<feature type="transmembrane region" description="Helical" evidence="3">
    <location>
        <begin position="7"/>
        <end position="24"/>
    </location>
</feature>
<protein>
    <submittedName>
        <fullName evidence="4">SpoIIIAH-like family protein</fullName>
    </submittedName>
</protein>
<keyword evidence="1" id="KW-0175">Coiled coil</keyword>
<dbReference type="Pfam" id="PF12685">
    <property type="entry name" value="SpoIIIAH"/>
    <property type="match status" value="1"/>
</dbReference>
<gene>
    <name evidence="4" type="ORF">LC087_07155</name>
</gene>
<dbReference type="RefSeq" id="WP_226540012.1">
    <property type="nucleotide sequence ID" value="NZ_CP129013.1"/>
</dbReference>
<evidence type="ECO:0000256" key="3">
    <source>
        <dbReference type="SAM" id="Phobius"/>
    </source>
</evidence>
<evidence type="ECO:0000256" key="2">
    <source>
        <dbReference type="SAM" id="MobiDB-lite"/>
    </source>
</evidence>
<dbReference type="Proteomes" id="UP001197974">
    <property type="component" value="Chromosome"/>
</dbReference>
<keyword evidence="3" id="KW-0812">Transmembrane</keyword>
<keyword evidence="3" id="KW-1133">Transmembrane helix</keyword>
<sequence>MLKKQTVWLLTMLSLVIVLSIYYINTPKDMATPEQINQEVAKGTDLVKDDQEKSEEDKDVMGEGKEQLEDGTIISSESSESVFDSLRLELEEQRSEREEHLEAVVASAEATTQEKNKAYDELRELNDLSSKEKVLETLIKSQGYDEALVRASEGNVRITVKSNELSKSDANKIIQLVKTEIKDIQDVAVQYEVEK</sequence>
<dbReference type="InterPro" id="IPR024232">
    <property type="entry name" value="SpoIIIAH"/>
</dbReference>
<feature type="coiled-coil region" evidence="1">
    <location>
        <begin position="83"/>
        <end position="128"/>
    </location>
</feature>
<dbReference type="Gene3D" id="1.10.287.4300">
    <property type="entry name" value="Stage III sporulation protein AH-like"/>
    <property type="match status" value="1"/>
</dbReference>
<reference evidence="4 5" key="1">
    <citation type="submission" date="2023-06" db="EMBL/GenBank/DDBJ databases">
        <title>Five Gram-positive bacteria isolated from mangrove sediments in Shenzhen, Guangdong, China.</title>
        <authorList>
            <person name="Yu S."/>
            <person name="Zheng W."/>
            <person name="Huang Y."/>
        </authorList>
    </citation>
    <scope>NUCLEOTIDE SEQUENCE [LARGE SCALE GENOMIC DNA]</scope>
    <source>
        <strain evidence="4 5">SaN35-3</strain>
    </source>
</reference>
<proteinExistence type="predicted"/>
<keyword evidence="3" id="KW-0472">Membrane</keyword>
<dbReference type="EMBL" id="CP129013">
    <property type="protein sequence ID" value="WLR43887.1"/>
    <property type="molecule type" value="Genomic_DNA"/>
</dbReference>
<evidence type="ECO:0000313" key="5">
    <source>
        <dbReference type="Proteomes" id="UP001197974"/>
    </source>
</evidence>